<dbReference type="PANTHER" id="PTHR23150">
    <property type="entry name" value="SULFATASE MODIFYING FACTOR 1, 2"/>
    <property type="match status" value="1"/>
</dbReference>
<comment type="caution">
    <text evidence="3">The sequence shown here is derived from an EMBL/GenBank/DDBJ whole genome shotgun (WGS) entry which is preliminary data.</text>
</comment>
<dbReference type="EMBL" id="SLXE01000001">
    <property type="protein sequence ID" value="TCP10422.1"/>
    <property type="molecule type" value="Genomic_DNA"/>
</dbReference>
<keyword evidence="4" id="KW-1185">Reference proteome</keyword>
<dbReference type="SUPFAM" id="SSF56436">
    <property type="entry name" value="C-type lectin-like"/>
    <property type="match status" value="1"/>
</dbReference>
<dbReference type="Gene3D" id="3.90.1580.10">
    <property type="entry name" value="paralog of FGE (formylglycine-generating enzyme)"/>
    <property type="match status" value="1"/>
</dbReference>
<dbReference type="Proteomes" id="UP000294721">
    <property type="component" value="Unassembled WGS sequence"/>
</dbReference>
<reference evidence="3 4" key="1">
    <citation type="submission" date="2019-03" db="EMBL/GenBank/DDBJ databases">
        <title>Genomic Encyclopedia of Type Strains, Phase IV (KMG-IV): sequencing the most valuable type-strain genomes for metagenomic binning, comparative biology and taxonomic classification.</title>
        <authorList>
            <person name="Goeker M."/>
        </authorList>
    </citation>
    <scope>NUCLEOTIDE SEQUENCE [LARGE SCALE GENOMIC DNA]</scope>
    <source>
        <strain evidence="3 4">DSM 17474</strain>
    </source>
</reference>
<organism evidence="3 4">
    <name type="scientific">Uruburuella suis</name>
    <dbReference type="NCBI Taxonomy" id="252130"/>
    <lineage>
        <taxon>Bacteria</taxon>
        <taxon>Pseudomonadati</taxon>
        <taxon>Pseudomonadota</taxon>
        <taxon>Betaproteobacteria</taxon>
        <taxon>Neisseriales</taxon>
        <taxon>Neisseriaceae</taxon>
        <taxon>Uruburuella</taxon>
    </lineage>
</organism>
<feature type="chain" id="PRO_5045345565" evidence="1">
    <location>
        <begin position="45"/>
        <end position="274"/>
    </location>
</feature>
<proteinExistence type="predicted"/>
<dbReference type="InterPro" id="IPR051043">
    <property type="entry name" value="Sulfatase_Mod_Factor_Kinase"/>
</dbReference>
<keyword evidence="1" id="KW-0732">Signal</keyword>
<dbReference type="Pfam" id="PF03781">
    <property type="entry name" value="FGE-sulfatase"/>
    <property type="match status" value="1"/>
</dbReference>
<sequence length="274" mass="30274">MLFIRLLQKGRLKNILMIKIKTPAMNTAKLLSLSLLMLCGSAFAADMAKISGGSYRPLYLKKDTPMIAVAAFELDKTPVTNREFAQFVQKNPQWQRGKISSKQADGHYLQQWVKSGQSFAPKAGDADKPVTNVSWFAANAYCAAQGKRLPTIDQWEYAGQASATRKNGTTEPGYSRTILDWYADSSQQGLREVGKSRANYWGVHDMHGLIWEWTEDFNSSLLSSGSADANMFCSGAAIGTADPSDYAAFLRYGLRTSLQAKFSLHNLGFRCAKA</sequence>
<feature type="signal peptide" evidence="1">
    <location>
        <begin position="1"/>
        <end position="44"/>
    </location>
</feature>
<evidence type="ECO:0000313" key="4">
    <source>
        <dbReference type="Proteomes" id="UP000294721"/>
    </source>
</evidence>
<evidence type="ECO:0000259" key="2">
    <source>
        <dbReference type="Pfam" id="PF03781"/>
    </source>
</evidence>
<accession>A0ABY2C1T6</accession>
<dbReference type="InterPro" id="IPR005532">
    <property type="entry name" value="SUMF_dom"/>
</dbReference>
<protein>
    <submittedName>
        <fullName evidence="3">Formylglycine-generating enzyme required for sulfatase activity</fullName>
    </submittedName>
</protein>
<feature type="domain" description="Sulfatase-modifying factor enzyme-like" evidence="2">
    <location>
        <begin position="49"/>
        <end position="273"/>
    </location>
</feature>
<gene>
    <name evidence="3" type="ORF">EV680_10187</name>
</gene>
<dbReference type="InterPro" id="IPR016187">
    <property type="entry name" value="CTDL_fold"/>
</dbReference>
<dbReference type="PANTHER" id="PTHR23150:SF19">
    <property type="entry name" value="FORMYLGLYCINE-GENERATING ENZYME"/>
    <property type="match status" value="1"/>
</dbReference>
<name>A0ABY2C1T6_9NEIS</name>
<evidence type="ECO:0000313" key="3">
    <source>
        <dbReference type="EMBL" id="TCP10422.1"/>
    </source>
</evidence>
<evidence type="ECO:0000256" key="1">
    <source>
        <dbReference type="SAM" id="SignalP"/>
    </source>
</evidence>
<dbReference type="InterPro" id="IPR042095">
    <property type="entry name" value="SUMF_sf"/>
</dbReference>